<proteinExistence type="predicted"/>
<accession>A0A8H9J385</accession>
<name>A0A8H9J385_9PSEU</name>
<sequence>MLSRLGAWRRARRDPRQAKFLTADSLRWVLRNHAYTPWYLVRYWRLLKFRLANPHIILRGMVFLGKNVEIHCRPGYGRLEIGRWVHIGDGNAIRCHEGSLRIGDKAVFGRQNVVNGYLDIELGAATLVADWVYICDFDHITSDITLPIKDQGIVKSPVRIGPDTWIGTKVSVLRGTRVGRGCVLGAHAVVRGDIPDYKIAVGSPARVVRDRRADYEADAERREAVKDMARKADKALRKTLENENPSEAGAKATPPRRDPSTPR</sequence>
<dbReference type="GO" id="GO:0016740">
    <property type="term" value="F:transferase activity"/>
    <property type="evidence" value="ECO:0007669"/>
    <property type="project" value="UniProtKB-KW"/>
</dbReference>
<dbReference type="InterPro" id="IPR051159">
    <property type="entry name" value="Hexapeptide_acetyltransf"/>
</dbReference>
<dbReference type="Proteomes" id="UP000658656">
    <property type="component" value="Unassembled WGS sequence"/>
</dbReference>
<protein>
    <submittedName>
        <fullName evidence="2">Acetyltransferase</fullName>
    </submittedName>
</protein>
<dbReference type="EMBL" id="BNAV01000014">
    <property type="protein sequence ID" value="GHF81257.1"/>
    <property type="molecule type" value="Genomic_DNA"/>
</dbReference>
<evidence type="ECO:0000256" key="1">
    <source>
        <dbReference type="SAM" id="MobiDB-lite"/>
    </source>
</evidence>
<feature type="region of interest" description="Disordered" evidence="1">
    <location>
        <begin position="235"/>
        <end position="263"/>
    </location>
</feature>
<reference evidence="2" key="2">
    <citation type="submission" date="2020-09" db="EMBL/GenBank/DDBJ databases">
        <authorList>
            <person name="Sun Q."/>
            <person name="Zhou Y."/>
        </authorList>
    </citation>
    <scope>NUCLEOTIDE SEQUENCE</scope>
    <source>
        <strain evidence="2">CGMCC 4.7679</strain>
    </source>
</reference>
<dbReference type="PANTHER" id="PTHR23416">
    <property type="entry name" value="SIALIC ACID SYNTHASE-RELATED"/>
    <property type="match status" value="1"/>
</dbReference>
<dbReference type="InterPro" id="IPR011004">
    <property type="entry name" value="Trimer_LpxA-like_sf"/>
</dbReference>
<dbReference type="InterPro" id="IPR001451">
    <property type="entry name" value="Hexapep"/>
</dbReference>
<dbReference type="PANTHER" id="PTHR23416:SF78">
    <property type="entry name" value="LIPOPOLYSACCHARIDE BIOSYNTHESIS O-ACETYL TRANSFERASE WBBJ-RELATED"/>
    <property type="match status" value="1"/>
</dbReference>
<gene>
    <name evidence="2" type="ORF">GCM10017566_64300</name>
</gene>
<keyword evidence="3" id="KW-1185">Reference proteome</keyword>
<comment type="caution">
    <text evidence="2">The sequence shown here is derived from an EMBL/GenBank/DDBJ whole genome shotgun (WGS) entry which is preliminary data.</text>
</comment>
<evidence type="ECO:0000313" key="2">
    <source>
        <dbReference type="EMBL" id="GHF81257.1"/>
    </source>
</evidence>
<dbReference type="Gene3D" id="2.160.10.10">
    <property type="entry name" value="Hexapeptide repeat proteins"/>
    <property type="match status" value="1"/>
</dbReference>
<organism evidence="2 3">
    <name type="scientific">Amycolatopsis bartoniae</name>
    <dbReference type="NCBI Taxonomy" id="941986"/>
    <lineage>
        <taxon>Bacteria</taxon>
        <taxon>Bacillati</taxon>
        <taxon>Actinomycetota</taxon>
        <taxon>Actinomycetes</taxon>
        <taxon>Pseudonocardiales</taxon>
        <taxon>Pseudonocardiaceae</taxon>
        <taxon>Amycolatopsis</taxon>
    </lineage>
</organism>
<keyword evidence="2" id="KW-0808">Transferase</keyword>
<dbReference type="CDD" id="cd04647">
    <property type="entry name" value="LbH_MAT_like"/>
    <property type="match status" value="1"/>
</dbReference>
<dbReference type="Pfam" id="PF00132">
    <property type="entry name" value="Hexapep"/>
    <property type="match status" value="1"/>
</dbReference>
<dbReference type="AlphaFoldDB" id="A0A8H9J385"/>
<reference evidence="2" key="1">
    <citation type="journal article" date="2014" name="Int. J. Syst. Evol. Microbiol.">
        <title>Complete genome sequence of Corynebacterium casei LMG S-19264T (=DSM 44701T), isolated from a smear-ripened cheese.</title>
        <authorList>
            <consortium name="US DOE Joint Genome Institute (JGI-PGF)"/>
            <person name="Walter F."/>
            <person name="Albersmeier A."/>
            <person name="Kalinowski J."/>
            <person name="Ruckert C."/>
        </authorList>
    </citation>
    <scope>NUCLEOTIDE SEQUENCE</scope>
    <source>
        <strain evidence="2">CGMCC 4.7679</strain>
    </source>
</reference>
<dbReference type="SUPFAM" id="SSF51161">
    <property type="entry name" value="Trimeric LpxA-like enzymes"/>
    <property type="match status" value="1"/>
</dbReference>
<evidence type="ECO:0000313" key="3">
    <source>
        <dbReference type="Proteomes" id="UP000658656"/>
    </source>
</evidence>